<dbReference type="Gene3D" id="3.40.50.1820">
    <property type="entry name" value="alpha/beta hydrolase"/>
    <property type="match status" value="1"/>
</dbReference>
<reference evidence="6" key="1">
    <citation type="journal article" date="2023" name="Insect Mol. Biol.">
        <title>Genome sequencing provides insights into the evolution of gene families encoding plant cell wall-degrading enzymes in longhorned beetles.</title>
        <authorList>
            <person name="Shin N.R."/>
            <person name="Okamura Y."/>
            <person name="Kirsch R."/>
            <person name="Pauchet Y."/>
        </authorList>
    </citation>
    <scope>NUCLEOTIDE SEQUENCE</scope>
    <source>
        <strain evidence="6">MMC_N1</strain>
    </source>
</reference>
<sequence length="305" mass="33438">MHIIADEAFSALKKYFDPTPAVDITLADAEKGDVIFTSFKNAADVGKVFTDDGDEDFDITLPTVVMIHGLSASKNLPWYKSLKDGYFKLGPHNVIGVDWTKLSNKYYKIANANTFPAAKMVTEFLIASRLPPENIHIIGFSAGAHIAGMIGKNIFEFSGKKIGRISGLDPGSPCYETPLLGENFKLCKTDADFVDVLHTNTERYGYTAPLGHVDFYANGGGVQPGCPTTGETGQHICSHNKAVDYFVESISKKSMSKEATFGLVNSKLIVKIIDSPREIVYGQHIDKNIRGIFYLKTNPEEPFLG</sequence>
<dbReference type="PANTHER" id="PTHR11610:SF173">
    <property type="entry name" value="LIPASE DOMAIN-CONTAINING PROTEIN-RELATED"/>
    <property type="match status" value="1"/>
</dbReference>
<accession>A0ABQ9IZ23</accession>
<dbReference type="InterPro" id="IPR000734">
    <property type="entry name" value="TAG_lipase"/>
</dbReference>
<feature type="domain" description="Lipase" evidence="5">
    <location>
        <begin position="56"/>
        <end position="254"/>
    </location>
</feature>
<protein>
    <recommendedName>
        <fullName evidence="5">Lipase domain-containing protein</fullName>
    </recommendedName>
</protein>
<dbReference type="EMBL" id="JAPWTJ010001768">
    <property type="protein sequence ID" value="KAJ8969603.1"/>
    <property type="molecule type" value="Genomic_DNA"/>
</dbReference>
<evidence type="ECO:0000256" key="2">
    <source>
        <dbReference type="ARBA" id="ARBA00010701"/>
    </source>
</evidence>
<evidence type="ECO:0000313" key="7">
    <source>
        <dbReference type="Proteomes" id="UP001162164"/>
    </source>
</evidence>
<evidence type="ECO:0000259" key="5">
    <source>
        <dbReference type="Pfam" id="PF00151"/>
    </source>
</evidence>
<dbReference type="InterPro" id="IPR029058">
    <property type="entry name" value="AB_hydrolase_fold"/>
</dbReference>
<dbReference type="Pfam" id="PF00151">
    <property type="entry name" value="Lipase"/>
    <property type="match status" value="1"/>
</dbReference>
<keyword evidence="3" id="KW-0964">Secreted</keyword>
<dbReference type="InterPro" id="IPR013818">
    <property type="entry name" value="Lipase"/>
</dbReference>
<proteinExistence type="inferred from homology"/>
<dbReference type="Proteomes" id="UP001162164">
    <property type="component" value="Unassembled WGS sequence"/>
</dbReference>
<organism evidence="6 7">
    <name type="scientific">Molorchus minor</name>
    <dbReference type="NCBI Taxonomy" id="1323400"/>
    <lineage>
        <taxon>Eukaryota</taxon>
        <taxon>Metazoa</taxon>
        <taxon>Ecdysozoa</taxon>
        <taxon>Arthropoda</taxon>
        <taxon>Hexapoda</taxon>
        <taxon>Insecta</taxon>
        <taxon>Pterygota</taxon>
        <taxon>Neoptera</taxon>
        <taxon>Endopterygota</taxon>
        <taxon>Coleoptera</taxon>
        <taxon>Polyphaga</taxon>
        <taxon>Cucujiformia</taxon>
        <taxon>Chrysomeloidea</taxon>
        <taxon>Cerambycidae</taxon>
        <taxon>Lamiinae</taxon>
        <taxon>Monochamini</taxon>
        <taxon>Molorchus</taxon>
    </lineage>
</organism>
<name>A0ABQ9IZ23_9CUCU</name>
<dbReference type="PANTHER" id="PTHR11610">
    <property type="entry name" value="LIPASE"/>
    <property type="match status" value="1"/>
</dbReference>
<comment type="similarity">
    <text evidence="2 4">Belongs to the AB hydrolase superfamily. Lipase family.</text>
</comment>
<evidence type="ECO:0000256" key="3">
    <source>
        <dbReference type="ARBA" id="ARBA00022525"/>
    </source>
</evidence>
<dbReference type="PRINTS" id="PR00821">
    <property type="entry name" value="TAGLIPASE"/>
</dbReference>
<evidence type="ECO:0000256" key="1">
    <source>
        <dbReference type="ARBA" id="ARBA00004613"/>
    </source>
</evidence>
<gene>
    <name evidence="6" type="ORF">NQ317_011317</name>
</gene>
<evidence type="ECO:0000256" key="4">
    <source>
        <dbReference type="RuleBase" id="RU004262"/>
    </source>
</evidence>
<evidence type="ECO:0000313" key="6">
    <source>
        <dbReference type="EMBL" id="KAJ8969603.1"/>
    </source>
</evidence>
<dbReference type="SUPFAM" id="SSF53474">
    <property type="entry name" value="alpha/beta-Hydrolases"/>
    <property type="match status" value="1"/>
</dbReference>
<comment type="caution">
    <text evidence="6">The sequence shown here is derived from an EMBL/GenBank/DDBJ whole genome shotgun (WGS) entry which is preliminary data.</text>
</comment>
<comment type="subcellular location">
    <subcellularLocation>
        <location evidence="1">Secreted</location>
    </subcellularLocation>
</comment>
<keyword evidence="7" id="KW-1185">Reference proteome</keyword>